<dbReference type="PROSITE" id="PS50879">
    <property type="entry name" value="RNASE_H_1"/>
    <property type="match status" value="1"/>
</dbReference>
<dbReference type="SUPFAM" id="SSF53098">
    <property type="entry name" value="Ribonuclease H-like"/>
    <property type="match status" value="1"/>
</dbReference>
<keyword evidence="1" id="KW-0175">Coiled coil</keyword>
<feature type="region of interest" description="Disordered" evidence="2">
    <location>
        <begin position="1"/>
        <end position="48"/>
    </location>
</feature>
<dbReference type="PANTHER" id="PTHR19446">
    <property type="entry name" value="REVERSE TRANSCRIPTASES"/>
    <property type="match status" value="1"/>
</dbReference>
<dbReference type="Pfam" id="PF00078">
    <property type="entry name" value="RVT_1"/>
    <property type="match status" value="1"/>
</dbReference>
<feature type="region of interest" description="Disordered" evidence="2">
    <location>
        <begin position="306"/>
        <end position="345"/>
    </location>
</feature>
<evidence type="ECO:0000256" key="1">
    <source>
        <dbReference type="SAM" id="Coils"/>
    </source>
</evidence>
<dbReference type="SUPFAM" id="SSF56672">
    <property type="entry name" value="DNA/RNA polymerases"/>
    <property type="match status" value="1"/>
</dbReference>
<accession>A0ABM3M835</accession>
<dbReference type="Proteomes" id="UP001652740">
    <property type="component" value="Unplaced"/>
</dbReference>
<dbReference type="GeneID" id="128199983"/>
<dbReference type="Pfam" id="PF00075">
    <property type="entry name" value="RNase_H"/>
    <property type="match status" value="1"/>
</dbReference>
<feature type="domain" description="Reverse transcriptase" evidence="3">
    <location>
        <begin position="1095"/>
        <end position="1366"/>
    </location>
</feature>
<evidence type="ECO:0000259" key="4">
    <source>
        <dbReference type="PROSITE" id="PS50879"/>
    </source>
</evidence>
<dbReference type="InterPro" id="IPR012337">
    <property type="entry name" value="RNaseH-like_sf"/>
</dbReference>
<dbReference type="Gene3D" id="3.60.10.10">
    <property type="entry name" value="Endonuclease/exonuclease/phosphatase"/>
    <property type="match status" value="1"/>
</dbReference>
<evidence type="ECO:0000259" key="3">
    <source>
        <dbReference type="PROSITE" id="PS50878"/>
    </source>
</evidence>
<evidence type="ECO:0000313" key="5">
    <source>
        <dbReference type="Proteomes" id="UP001652740"/>
    </source>
</evidence>
<dbReference type="InterPro" id="IPR002156">
    <property type="entry name" value="RNaseH_domain"/>
</dbReference>
<gene>
    <name evidence="6" type="primary">LOC128199983</name>
</gene>
<dbReference type="Pfam" id="PF14529">
    <property type="entry name" value="Exo_endo_phos_2"/>
    <property type="match status" value="1"/>
</dbReference>
<evidence type="ECO:0000313" key="6">
    <source>
        <dbReference type="RefSeq" id="XP_052747611.1"/>
    </source>
</evidence>
<feature type="coiled-coil region" evidence="1">
    <location>
        <begin position="137"/>
        <end position="171"/>
    </location>
</feature>
<dbReference type="InterPro" id="IPR036691">
    <property type="entry name" value="Endo/exonu/phosph_ase_sf"/>
</dbReference>
<dbReference type="InterPro" id="IPR005135">
    <property type="entry name" value="Endo/exonuclease/phosphatase"/>
</dbReference>
<name>A0ABM3M835_GALME</name>
<feature type="compositionally biased region" description="Basic and acidic residues" evidence="2">
    <location>
        <begin position="325"/>
        <end position="340"/>
    </location>
</feature>
<dbReference type="CDD" id="cd01650">
    <property type="entry name" value="RT_nLTR_like"/>
    <property type="match status" value="1"/>
</dbReference>
<dbReference type="CDD" id="cd09276">
    <property type="entry name" value="Rnase_HI_RT_non_LTR"/>
    <property type="match status" value="1"/>
</dbReference>
<dbReference type="PROSITE" id="PS50878">
    <property type="entry name" value="RT_POL"/>
    <property type="match status" value="1"/>
</dbReference>
<protein>
    <submittedName>
        <fullName evidence="6">Uncharacterized protein LOC128199983</fullName>
    </submittedName>
</protein>
<feature type="coiled-coil region" evidence="1">
    <location>
        <begin position="912"/>
        <end position="958"/>
    </location>
</feature>
<dbReference type="InterPro" id="IPR043502">
    <property type="entry name" value="DNA/RNA_pol_sf"/>
</dbReference>
<organism evidence="5 6">
    <name type="scientific">Galleria mellonella</name>
    <name type="common">Greater wax moth</name>
    <dbReference type="NCBI Taxonomy" id="7137"/>
    <lineage>
        <taxon>Eukaryota</taxon>
        <taxon>Metazoa</taxon>
        <taxon>Ecdysozoa</taxon>
        <taxon>Arthropoda</taxon>
        <taxon>Hexapoda</taxon>
        <taxon>Insecta</taxon>
        <taxon>Pterygota</taxon>
        <taxon>Neoptera</taxon>
        <taxon>Endopterygota</taxon>
        <taxon>Lepidoptera</taxon>
        <taxon>Glossata</taxon>
        <taxon>Ditrysia</taxon>
        <taxon>Pyraloidea</taxon>
        <taxon>Pyralidae</taxon>
        <taxon>Galleriinae</taxon>
        <taxon>Galleria</taxon>
    </lineage>
</organism>
<keyword evidence="5" id="KW-1185">Reference proteome</keyword>
<dbReference type="Gene3D" id="3.30.420.10">
    <property type="entry name" value="Ribonuclease H-like superfamily/Ribonuclease H"/>
    <property type="match status" value="1"/>
</dbReference>
<evidence type="ECO:0000256" key="2">
    <source>
        <dbReference type="SAM" id="MobiDB-lite"/>
    </source>
</evidence>
<sequence length="1826" mass="205968">MPLTRSPVRRPVNLPSEASEAQIMEPLPPQESTSPSTPQSSNFLPSWRSIVDNSSNSSHQSTVSSLPLSKTFIASGPTATMPLHSQQSANVSEASISEQIQTLAMDIVGTLRQSKSVTAEMRNRAVDTAHQIVLVANRSLSRRAEESEADIVEHRQEIASVRQELSDIKELVTNALTAPPNNLSQPEFLVTRDPQIPSSILDAIMDEIRELRKELTERNAYCAASHVTRSELHEILRDNMEPFSKELKTVTTTMLELKEAKHDEVIALMNEQGSALATDLALAEVRTQLNQIQTQVNNNTEMARQAANYKDKEPTKQPPLEAPNPDDRLHSAQTQKERNQRPRSYAEITAKPNFAVLLESADPRKTSEDVIKQVKQSVNVIELGIGVNRITKIKNQKVIMSCSSQEERKALQNAIREKCTQVSAKSAKDRLPQVKLLGVINDLTNDQVEKALINQNKRLLSSVQTDSTVKVVRRTKGRTQETNNIILEVSPIVWNAVKGQKLHIGLQSVQAVDQSPIVQCYKCMGYNHKAADCKDQVKCGYCAKNHDTRECRSRDSLPRCCNCTLAKRQDTAHPSYSQECPDWQKWDGIARSAERIKIVQVNLGRGYAATQECLSEATDQGYSIMLLQEPYVGSKGFLALGTKHRIYQHPTVNSTQPVRSAIVVLNPNLRIIESSQWTTRDIVAIKLKTDTATITIISVYLDKTYNIEQSITSLQTIINATDSTNLVIAGDVNAKSPWWGCDTEDVRGSVLVDVIFGLGMEVLNEGSQPTFSVFRQGQHCRSIIDITACSAHILNQLTDWQIKPNLCSLTDHIPISFTITTHKLNCPESSISSTRMYHTVNADWTIFEEILKDTLASQNINSHSIQNISNTKDLESTVEKYQEAITNACSGAIPKVEKSTMKAKSKWWTKELSKLKAEVKRIRNKIKKANAHRKDIIIKEYLEKKTEYKKAIEEAITKSWKKFCTTEEKETVWERTYRILKYSGKTIRENLLISDDGNTLTSDESAILMANTFFPEDDPSNDTDEQIDTRQRIDKLRGKELPLNRNIMLFTKEELHSSLKSMKAKKAPGIDGFTADICRKAYDSDPDTLLAIYNQCLLFSYFPEVWKKAFIRIIPKPGKSEYNHPKAFRPIGLLPLLGKILEKMVAKRLQWDLITNSSLHTNQYGFIPQRSTEDALTDALSLIEEALTNKRMAVMVSLDIQGAFDSAWWPAIVTQLEEKNIDTDILHLIASYLSDRKIVLSYSGSILTRTTNRGCIQGSICGPTLWNVQLDQVLESTQYPHVRIQAFADDILLIAQGDTGEEIEGNLNSALTKLVAWGKKLKLQFAPQKTQAVLFTRKIKYNTPKLVMDGIHIRLQKELKVLGLTIDQNLNFRKHLSNVTKKALNIYKSVSRMARAQWGLNSDILKLIYRTVVEPTILYAASCWAQTTNKRSTCSLLDRVTRLFAIKIIKGHRTTSFTASVTLAGILPLKYRAIELAELYQIKKGKPLESLPGREFETRTPLAALPHPSSRSKIEFTIINNQDEINEIIDNTLPQIYTDGSKIQDRVGGSASSWFNGKEVWSTTFRLEDFCSVYQAELMAILKALEYMNKKRDHIQANILSDSKSALQSIADPCSLHPLTIEIRNRIKNLMERGGKVYFYWVKAHVGIQGNERADDLAKTAALKKRAKPAYDRFPLSLVKRELRERSVEAWQTEYSNSSTGSNTKIFLPDVRKAYKILQKTKFDSVTTHLLTGHGGNRSYLHKYKLIDSPACKCDDETPQTIIHIITECPRFAKIRYNCECLINSKITENNLEHIFHDDETRPFFLNFAKTTLRIVGKENGTKNLD</sequence>
<dbReference type="SUPFAM" id="SSF56219">
    <property type="entry name" value="DNase I-like"/>
    <property type="match status" value="1"/>
</dbReference>
<proteinExistence type="predicted"/>
<feature type="compositionally biased region" description="Low complexity" evidence="2">
    <location>
        <begin position="30"/>
        <end position="48"/>
    </location>
</feature>
<feature type="domain" description="RNase H type-1" evidence="4">
    <location>
        <begin position="1530"/>
        <end position="1663"/>
    </location>
</feature>
<dbReference type="InterPro" id="IPR036397">
    <property type="entry name" value="RNaseH_sf"/>
</dbReference>
<reference evidence="6" key="1">
    <citation type="submission" date="2025-08" db="UniProtKB">
        <authorList>
            <consortium name="RefSeq"/>
        </authorList>
    </citation>
    <scope>IDENTIFICATION</scope>
    <source>
        <tissue evidence="6">Whole larvae</tissue>
    </source>
</reference>
<dbReference type="InterPro" id="IPR000477">
    <property type="entry name" value="RT_dom"/>
</dbReference>
<dbReference type="RefSeq" id="XP_052747611.1">
    <property type="nucleotide sequence ID" value="XM_052891651.1"/>
</dbReference>